<feature type="region of interest" description="Disordered" evidence="7">
    <location>
        <begin position="407"/>
        <end position="444"/>
    </location>
</feature>
<dbReference type="Gene3D" id="1.25.10.10">
    <property type="entry name" value="Leucine-rich Repeat Variant"/>
    <property type="match status" value="1"/>
</dbReference>
<protein>
    <submittedName>
        <fullName evidence="11">Formin homology 2 domain containing 3</fullName>
    </submittedName>
</protein>
<gene>
    <name evidence="11" type="primary">FHOD3</name>
</gene>
<dbReference type="FunFam" id="1.20.58.2220:FF:000004">
    <property type="entry name" value="Formin homology 2 domain-containing 3"/>
    <property type="match status" value="1"/>
</dbReference>
<dbReference type="PROSITE" id="PS51232">
    <property type="entry name" value="GBD_FH3"/>
    <property type="match status" value="1"/>
</dbReference>
<dbReference type="GO" id="GO:0045214">
    <property type="term" value="P:sarcomere organization"/>
    <property type="evidence" value="ECO:0007669"/>
    <property type="project" value="TreeGrafter"/>
</dbReference>
<dbReference type="FunFam" id="1.25.10.10:FF:000056">
    <property type="entry name" value="FH1/FH2 domain-containing protein 3 isoform X1"/>
    <property type="match status" value="1"/>
</dbReference>
<keyword evidence="12" id="KW-1185">Reference proteome</keyword>
<evidence type="ECO:0000256" key="6">
    <source>
        <dbReference type="ARBA" id="ARBA00023449"/>
    </source>
</evidence>
<dbReference type="SUPFAM" id="SSF101447">
    <property type="entry name" value="Formin homology 2 domain (FH2 domain)"/>
    <property type="match status" value="1"/>
</dbReference>
<dbReference type="SMART" id="SM00498">
    <property type="entry name" value="FH2"/>
    <property type="match status" value="1"/>
</dbReference>
<proteinExistence type="inferred from homology"/>
<dbReference type="InterPro" id="IPR014767">
    <property type="entry name" value="DAD_dom"/>
</dbReference>
<evidence type="ECO:0000256" key="7">
    <source>
        <dbReference type="SAM" id="MobiDB-lite"/>
    </source>
</evidence>
<feature type="region of interest" description="Disordered" evidence="7">
    <location>
        <begin position="307"/>
        <end position="393"/>
    </location>
</feature>
<dbReference type="GO" id="GO:0030866">
    <property type="term" value="P:cortical actin cytoskeleton organization"/>
    <property type="evidence" value="ECO:0007669"/>
    <property type="project" value="TreeGrafter"/>
</dbReference>
<accession>A0A8C7KSC7</accession>
<dbReference type="PROSITE" id="PS51444">
    <property type="entry name" value="FH2"/>
    <property type="match status" value="1"/>
</dbReference>
<keyword evidence="4" id="KW-0009">Actin-binding</keyword>
<dbReference type="InterPro" id="IPR015425">
    <property type="entry name" value="FH2_Formin"/>
</dbReference>
<name>A0A8C7KSC7_ONCKI</name>
<reference evidence="11" key="1">
    <citation type="submission" date="2025-08" db="UniProtKB">
        <authorList>
            <consortium name="Ensembl"/>
        </authorList>
    </citation>
    <scope>IDENTIFICATION</scope>
</reference>
<dbReference type="PANTHER" id="PTHR45920">
    <property type="entry name" value="FORMIN HOMOLOGY 2 DOMAIN CONTAINING, ISOFORM I"/>
    <property type="match status" value="1"/>
</dbReference>
<feature type="domain" description="FH2" evidence="10">
    <location>
        <begin position="548"/>
        <end position="941"/>
    </location>
</feature>
<keyword evidence="3" id="KW-0597">Phosphoprotein</keyword>
<evidence type="ECO:0000259" key="9">
    <source>
        <dbReference type="PROSITE" id="PS51232"/>
    </source>
</evidence>
<feature type="compositionally biased region" description="Polar residues" evidence="7">
    <location>
        <begin position="1077"/>
        <end position="1086"/>
    </location>
</feature>
<dbReference type="GO" id="GO:0005737">
    <property type="term" value="C:cytoplasm"/>
    <property type="evidence" value="ECO:0007669"/>
    <property type="project" value="TreeGrafter"/>
</dbReference>
<comment type="similarity">
    <text evidence="6">Belongs to the formin homology family.</text>
</comment>
<sequence length="1086" mass="122140">ANGEEDNIMATFVCRVQFLDDTDPFNSTNFPEPTRPPQYTFREDIPLINQIAGVHRLLKAPHKLDDCALQLSQNGSYLDLESTLAEQRDELEVPQLCVTKLYNSNGRELRRALFSLKQIFQDDKDLVHEFVVSEGLTCLIKVGAEADQNYQNYILRALGQIMLYVDGMNGLISHNETVQWLYTLVGSKFRLVVKTALKLLLVFVEYTEPNTALLIHAVNTVDTKRGCKLWSNAMEILEEKDGVDTELLVYAMTLINKTLAGLPDQDSFYDVVDCLEEQGMEAMSQRHRSRKGTDLDLMEQFNIYETTLRHEDGDDESQPTTVGRKNRRRASVGGTNDRRGLERRRSRRHSLQNGRGITSALLPPAALTLTEDTTVASCPSEARASTTSAKGELERRRVDLVKSLVSPHELESLEKQQQGQLQPDKDKAPPAPSSSPLPPKKESDYIWDQLMAAPRELRIKEMDFTDLADEDDLDILDVDSVLMGSSDLMIPPPPPCLSTLPPPPPLGLFGCPPPPPVPGMMPPPPPFMPPGPAQPYPGSPQLSRGTGEPPLFQKKKKTIRLFWNEVRPMDGQYRNHKRCRESLWSKLEPVKVDTSKLEHLFETKSKELPKTAVDGKRQEIIVLDSKRSNAINIGLTVLPPPRTIKTAILNFDEYALNKEGIEKILTMIPTEEEKQRIQDAQLVNPDVPLGSAEQFLLTLSSITELSARLQLWAFKMDYEVTEKEVAEPLQDLKEGMDQLEKNKTLRYILSTLLAIGNFLNGSNAKGFELGYLEKVPEVKDTVHKQSLLHHACSIVVEKFPDSSDLYSEIGAITRSAKVDFDQLQDNLSQMERRCKASWDHLKVIAKHEMKPALKQKMSDFLKDCAERIIILKIVHRRIINRFHAFLLFLGHPAYAVREVSIHHFSKILSEFALEYRTTRERVLQQKQKRANHRERNKTRGKMITHDGKFGGSAPGPVSQEGVLTQGLQYAEDAAEHENMKAVLKSSLQGCSDSGASTVPGLRTRRVGPWGSSVIEDPPNCTETDAADEIMERIVRSATQGPRTRTEPRERKRSRANRKSLRRTLKSGLTPEEANALGLSSGSEMAV</sequence>
<feature type="domain" description="GBD/FH3" evidence="9">
    <location>
        <begin position="26"/>
        <end position="416"/>
    </location>
</feature>
<evidence type="ECO:0000313" key="11">
    <source>
        <dbReference type="Ensembl" id="ENSOKIP00005106771.1"/>
    </source>
</evidence>
<dbReference type="InterPro" id="IPR011989">
    <property type="entry name" value="ARM-like"/>
</dbReference>
<keyword evidence="5" id="KW-0206">Cytoskeleton</keyword>
<dbReference type="Pfam" id="PF02181">
    <property type="entry name" value="FH2"/>
    <property type="match status" value="1"/>
</dbReference>
<dbReference type="PROSITE" id="PS51231">
    <property type="entry name" value="DAD"/>
    <property type="match status" value="1"/>
</dbReference>
<dbReference type="InterPro" id="IPR016024">
    <property type="entry name" value="ARM-type_fold"/>
</dbReference>
<dbReference type="Proteomes" id="UP000694557">
    <property type="component" value="Unassembled WGS sequence"/>
</dbReference>
<dbReference type="Ensembl" id="ENSOKIT00005114444.1">
    <property type="protein sequence ID" value="ENSOKIP00005106771.1"/>
    <property type="gene ID" value="ENSOKIG00005046855.1"/>
</dbReference>
<dbReference type="SUPFAM" id="SSF48371">
    <property type="entry name" value="ARM repeat"/>
    <property type="match status" value="1"/>
</dbReference>
<dbReference type="GO" id="GO:0051015">
    <property type="term" value="F:actin filament binding"/>
    <property type="evidence" value="ECO:0007669"/>
    <property type="project" value="TreeGrafter"/>
</dbReference>
<reference evidence="11" key="2">
    <citation type="submission" date="2025-09" db="UniProtKB">
        <authorList>
            <consortium name="Ensembl"/>
        </authorList>
    </citation>
    <scope>IDENTIFICATION</scope>
</reference>
<dbReference type="Gene3D" id="1.20.58.2220">
    <property type="entry name" value="Formin, FH2 domain"/>
    <property type="match status" value="1"/>
</dbReference>
<dbReference type="InterPro" id="IPR056771">
    <property type="entry name" value="FH3_FHOD1-3-like"/>
</dbReference>
<feature type="compositionally biased region" description="Polar residues" evidence="7">
    <location>
        <begin position="371"/>
        <end position="389"/>
    </location>
</feature>
<feature type="region of interest" description="Disordered" evidence="7">
    <location>
        <begin position="990"/>
        <end position="1086"/>
    </location>
</feature>
<dbReference type="GO" id="GO:0005856">
    <property type="term" value="C:cytoskeleton"/>
    <property type="evidence" value="ECO:0007669"/>
    <property type="project" value="UniProtKB-SubCell"/>
</dbReference>
<evidence type="ECO:0000256" key="4">
    <source>
        <dbReference type="ARBA" id="ARBA00023203"/>
    </source>
</evidence>
<dbReference type="AlphaFoldDB" id="A0A8C7KSC7"/>
<evidence type="ECO:0000256" key="3">
    <source>
        <dbReference type="ARBA" id="ARBA00022553"/>
    </source>
</evidence>
<dbReference type="InterPro" id="IPR041387">
    <property type="entry name" value="FHOD1_GBD_N"/>
</dbReference>
<evidence type="ECO:0000259" key="10">
    <source>
        <dbReference type="PROSITE" id="PS51444"/>
    </source>
</evidence>
<dbReference type="PANTHER" id="PTHR45920:SF3">
    <property type="entry name" value="FH1_FH2 DOMAIN-CONTAINING PROTEIN 3"/>
    <property type="match status" value="1"/>
</dbReference>
<dbReference type="GeneTree" id="ENSGT00940000154807"/>
<dbReference type="Pfam" id="PF24959">
    <property type="entry name" value="FH3_FHOD1-3"/>
    <property type="match status" value="1"/>
</dbReference>
<feature type="compositionally biased region" description="Pro residues" evidence="7">
    <location>
        <begin position="429"/>
        <end position="438"/>
    </location>
</feature>
<dbReference type="Pfam" id="PF18382">
    <property type="entry name" value="Formin_GBD_N"/>
    <property type="match status" value="1"/>
</dbReference>
<evidence type="ECO:0000256" key="1">
    <source>
        <dbReference type="ARBA" id="ARBA00004245"/>
    </source>
</evidence>
<organism evidence="11 12">
    <name type="scientific">Oncorhynchus kisutch</name>
    <name type="common">Coho salmon</name>
    <name type="synonym">Salmo kisutch</name>
    <dbReference type="NCBI Taxonomy" id="8019"/>
    <lineage>
        <taxon>Eukaryota</taxon>
        <taxon>Metazoa</taxon>
        <taxon>Chordata</taxon>
        <taxon>Craniata</taxon>
        <taxon>Vertebrata</taxon>
        <taxon>Euteleostomi</taxon>
        <taxon>Actinopterygii</taxon>
        <taxon>Neopterygii</taxon>
        <taxon>Teleostei</taxon>
        <taxon>Protacanthopterygii</taxon>
        <taxon>Salmoniformes</taxon>
        <taxon>Salmonidae</taxon>
        <taxon>Salmoninae</taxon>
        <taxon>Oncorhynchus</taxon>
    </lineage>
</organism>
<evidence type="ECO:0000256" key="2">
    <source>
        <dbReference type="ARBA" id="ARBA00022490"/>
    </source>
</evidence>
<keyword evidence="2" id="KW-0963">Cytoplasm</keyword>
<comment type="subcellular location">
    <subcellularLocation>
        <location evidence="1">Cytoplasm</location>
        <location evidence="1">Cytoskeleton</location>
    </subcellularLocation>
</comment>
<feature type="compositionally biased region" description="Pro residues" evidence="7">
    <location>
        <begin position="522"/>
        <end position="538"/>
    </location>
</feature>
<feature type="compositionally biased region" description="Low complexity" evidence="7">
    <location>
        <begin position="351"/>
        <end position="370"/>
    </location>
</feature>
<evidence type="ECO:0000256" key="5">
    <source>
        <dbReference type="ARBA" id="ARBA00023212"/>
    </source>
</evidence>
<evidence type="ECO:0000313" key="12">
    <source>
        <dbReference type="Proteomes" id="UP000694557"/>
    </source>
</evidence>
<feature type="domain" description="DAD" evidence="8">
    <location>
        <begin position="1023"/>
        <end position="1055"/>
    </location>
</feature>
<feature type="compositionally biased region" description="Basic residues" evidence="7">
    <location>
        <begin position="1050"/>
        <end position="1064"/>
    </location>
</feature>
<evidence type="ECO:0000259" key="8">
    <source>
        <dbReference type="PROSITE" id="PS51231"/>
    </source>
</evidence>
<dbReference type="InterPro" id="IPR014768">
    <property type="entry name" value="GBD/FH3_dom"/>
</dbReference>
<feature type="region of interest" description="Disordered" evidence="7">
    <location>
        <begin position="522"/>
        <end position="550"/>
    </location>
</feature>
<dbReference type="GO" id="GO:0055003">
    <property type="term" value="P:cardiac myofibril assembly"/>
    <property type="evidence" value="ECO:0007669"/>
    <property type="project" value="TreeGrafter"/>
</dbReference>
<dbReference type="InterPro" id="IPR042201">
    <property type="entry name" value="FH2_Formin_sf"/>
</dbReference>
<feature type="compositionally biased region" description="Basic residues" evidence="7">
    <location>
        <begin position="341"/>
        <end position="350"/>
    </location>
</feature>